<dbReference type="PANTHER" id="PTHR48006:SF44">
    <property type="entry name" value="PROTEIN KINASE DOMAIN-CONTAINING PROTEIN"/>
    <property type="match status" value="1"/>
</dbReference>
<keyword evidence="10" id="KW-0547">Nucleotide-binding</keyword>
<dbReference type="EMBL" id="MLFT02000002">
    <property type="protein sequence ID" value="PHT55832.1"/>
    <property type="molecule type" value="Genomic_DNA"/>
</dbReference>
<dbReference type="Gene3D" id="3.80.10.10">
    <property type="entry name" value="Ribonuclease Inhibitor"/>
    <property type="match status" value="3"/>
</dbReference>
<evidence type="ECO:0000256" key="18">
    <source>
        <dbReference type="ARBA" id="ARBA00048679"/>
    </source>
</evidence>
<protein>
    <recommendedName>
        <fullName evidence="2">non-specific serine/threonine protein kinase</fullName>
        <ecNumber evidence="2">2.7.11.1</ecNumber>
    </recommendedName>
</protein>
<keyword evidence="13 20" id="KW-1133">Transmembrane helix</keyword>
<evidence type="ECO:0000259" key="21">
    <source>
        <dbReference type="PROSITE" id="PS50011"/>
    </source>
</evidence>
<proteinExistence type="predicted"/>
<evidence type="ECO:0000256" key="13">
    <source>
        <dbReference type="ARBA" id="ARBA00022989"/>
    </source>
</evidence>
<dbReference type="EC" id="2.7.11.1" evidence="2"/>
<keyword evidence="4" id="KW-0597">Phosphoprotein</keyword>
<feature type="domain" description="Protein kinase" evidence="21">
    <location>
        <begin position="680"/>
        <end position="968"/>
    </location>
</feature>
<accession>A0A2G2XEA5</accession>
<dbReference type="InterPro" id="IPR051824">
    <property type="entry name" value="LRR_Rcpt-Like_S/T_Kinase"/>
</dbReference>
<sequence length="1011" mass="111519">MPKEEEGDMGSIDFKLHYKSVGLVILLLLTTNCVLTTSSAWVADAPATPKTPLLKQEEEAIKALLSLTTGLQQLACNSVSDPQCDGKSIICDDNCNNTTFCHVIEMDLSRNRLRGSIPPSLVQLQSLSMLDLSDNSLGGNLPPFQMKSLHYMYLSKNKLDGPIPKSFVNLTSLVNLDLSSNCFESQIPPELGALKNLSRLDVSDNQLSGSIPPQLGNLTNLLLLVLRANYLVGELPSSFMRLVYLAVFRAQGNSLSGEISTLMVNWTQLHTLDLLGNNFEGPLPTEISSMESLVSLKFSNVVTAGGSANNFPDLRHMTSLRELTLRNCSLRGPIPNYIWELRYLEYLFLRKNKLNGILPAWLLALANTRNVTSSHRYVDVSENNFTLTTSVSDALPNQDVNIFPGCSSNSSTTNLCDSFCGNRKYKQLFINCGGEQVDVDGKTYYADVSPNGASTFFFNKTGGWGYSSMGLAYERRQPFTAKDPCNLPKTAAVLLETARVAPISLKYYGFCFIKGDYTVKLHFAEIGSSKNKRSPPIRPKRIFDVDIQGRNVRKSYDIAKTQPDENGDTIIPFNISIESHLEIHLYWSGNGSTFFPPNYGPLISAISVEPVPKQQKTLSTALKAVIAISSLVFLALLLLVLWKLGYLGGKRSSKEELKATELFPGVVYTFRQIKDATQNFNAVNKLGEGGFGPVYKGLLSDGTTIAVKQLSGKSKQGIREFVNEIGTISALQHPNLVKLMGCCAEDNELLLIYEYMENNSLDYALFRSEELKSRLNWSTRVKIILGIAKGLTYLHEESKLKIIHRDIKPTNILLDKELNSKITDFGYAKLNEEEHTHVITRIAGTTGYMAPEYAMRGYLTPKADVYSFGVVTLEIVSGRNSASYRPSDQTVYLLDLAYVLHEQGNLMDLVDPKLGTDYSWTEASAILELAMMCTNPSPTLRPTMSEIVKIIEGKAKIKTTSSTAHPSKDDNALNKAVAALSQPSQPESYSTAGPSEATPSYSNSNNITNEI</sequence>
<organism evidence="22 23">
    <name type="scientific">Capsicum baccatum</name>
    <name type="common">Peruvian pepper</name>
    <dbReference type="NCBI Taxonomy" id="33114"/>
    <lineage>
        <taxon>Eukaryota</taxon>
        <taxon>Viridiplantae</taxon>
        <taxon>Streptophyta</taxon>
        <taxon>Embryophyta</taxon>
        <taxon>Tracheophyta</taxon>
        <taxon>Spermatophyta</taxon>
        <taxon>Magnoliopsida</taxon>
        <taxon>eudicotyledons</taxon>
        <taxon>Gunneridae</taxon>
        <taxon>Pentapetalae</taxon>
        <taxon>asterids</taxon>
        <taxon>lamiids</taxon>
        <taxon>Solanales</taxon>
        <taxon>Solanaceae</taxon>
        <taxon>Solanoideae</taxon>
        <taxon>Capsiceae</taxon>
        <taxon>Capsicum</taxon>
    </lineage>
</organism>
<dbReference type="Pfam" id="PF00069">
    <property type="entry name" value="Pkinase"/>
    <property type="match status" value="1"/>
</dbReference>
<evidence type="ECO:0000256" key="5">
    <source>
        <dbReference type="ARBA" id="ARBA00022614"/>
    </source>
</evidence>
<dbReference type="InterPro" id="IPR021720">
    <property type="entry name" value="Malectin_dom"/>
</dbReference>
<dbReference type="FunFam" id="1.10.510.10:FF:000044">
    <property type="entry name" value="Putative LRR receptor-like serine/threonine-protein kinase"/>
    <property type="match status" value="1"/>
</dbReference>
<keyword evidence="12" id="KW-0067">ATP-binding</keyword>
<feature type="transmembrane region" description="Helical" evidence="20">
    <location>
        <begin position="21"/>
        <end position="43"/>
    </location>
</feature>
<evidence type="ECO:0000256" key="20">
    <source>
        <dbReference type="SAM" id="Phobius"/>
    </source>
</evidence>
<evidence type="ECO:0000256" key="6">
    <source>
        <dbReference type="ARBA" id="ARBA00022679"/>
    </source>
</evidence>
<dbReference type="SUPFAM" id="SSF52058">
    <property type="entry name" value="L domain-like"/>
    <property type="match status" value="1"/>
</dbReference>
<dbReference type="InterPro" id="IPR032675">
    <property type="entry name" value="LRR_dom_sf"/>
</dbReference>
<dbReference type="GO" id="GO:0004674">
    <property type="term" value="F:protein serine/threonine kinase activity"/>
    <property type="evidence" value="ECO:0007669"/>
    <property type="project" value="UniProtKB-KW"/>
</dbReference>
<evidence type="ECO:0000313" key="23">
    <source>
        <dbReference type="Proteomes" id="UP000224567"/>
    </source>
</evidence>
<keyword evidence="6" id="KW-0808">Transferase</keyword>
<dbReference type="InterPro" id="IPR011009">
    <property type="entry name" value="Kinase-like_dom_sf"/>
</dbReference>
<dbReference type="Pfam" id="PF11721">
    <property type="entry name" value="Malectin"/>
    <property type="match status" value="1"/>
</dbReference>
<evidence type="ECO:0000256" key="8">
    <source>
        <dbReference type="ARBA" id="ARBA00022729"/>
    </source>
</evidence>
<evidence type="ECO:0000256" key="4">
    <source>
        <dbReference type="ARBA" id="ARBA00022553"/>
    </source>
</evidence>
<dbReference type="AlphaFoldDB" id="A0A2G2XEA5"/>
<gene>
    <name evidence="22" type="ORF">CQW23_04318</name>
</gene>
<feature type="compositionally biased region" description="Polar residues" evidence="19">
    <location>
        <begin position="981"/>
        <end position="1011"/>
    </location>
</feature>
<evidence type="ECO:0000256" key="2">
    <source>
        <dbReference type="ARBA" id="ARBA00012513"/>
    </source>
</evidence>
<dbReference type="Gene3D" id="2.60.120.430">
    <property type="entry name" value="Galactose-binding lectin"/>
    <property type="match status" value="1"/>
</dbReference>
<dbReference type="PROSITE" id="PS00108">
    <property type="entry name" value="PROTEIN_KINASE_ST"/>
    <property type="match status" value="1"/>
</dbReference>
<keyword evidence="5" id="KW-0433">Leucine-rich repeat</keyword>
<dbReference type="Proteomes" id="UP000224567">
    <property type="component" value="Unassembled WGS sequence"/>
</dbReference>
<dbReference type="PANTHER" id="PTHR48006">
    <property type="entry name" value="LEUCINE-RICH REPEAT-CONTAINING PROTEIN DDB_G0281931-RELATED"/>
    <property type="match status" value="1"/>
</dbReference>
<dbReference type="InterPro" id="IPR001611">
    <property type="entry name" value="Leu-rich_rpt"/>
</dbReference>
<dbReference type="InterPro" id="IPR008271">
    <property type="entry name" value="Ser/Thr_kinase_AS"/>
</dbReference>
<keyword evidence="8" id="KW-0732">Signal</keyword>
<evidence type="ECO:0000256" key="17">
    <source>
        <dbReference type="ARBA" id="ARBA00047899"/>
    </source>
</evidence>
<evidence type="ECO:0000256" key="9">
    <source>
        <dbReference type="ARBA" id="ARBA00022737"/>
    </source>
</evidence>
<dbReference type="Gene3D" id="3.30.200.20">
    <property type="entry name" value="Phosphorylase Kinase, domain 1"/>
    <property type="match status" value="1"/>
</dbReference>
<keyword evidence="23" id="KW-1185">Reference proteome</keyword>
<dbReference type="SUPFAM" id="SSF56112">
    <property type="entry name" value="Protein kinase-like (PK-like)"/>
    <property type="match status" value="1"/>
</dbReference>
<dbReference type="SMART" id="SM00220">
    <property type="entry name" value="S_TKc"/>
    <property type="match status" value="1"/>
</dbReference>
<evidence type="ECO:0000256" key="14">
    <source>
        <dbReference type="ARBA" id="ARBA00023136"/>
    </source>
</evidence>
<name>A0A2G2XEA5_CAPBA</name>
<keyword evidence="16" id="KW-0325">Glycoprotein</keyword>
<dbReference type="Pfam" id="PF00560">
    <property type="entry name" value="LRR_1"/>
    <property type="match status" value="5"/>
</dbReference>
<evidence type="ECO:0000313" key="22">
    <source>
        <dbReference type="EMBL" id="PHT55832.1"/>
    </source>
</evidence>
<reference evidence="23" key="2">
    <citation type="journal article" date="2017" name="J. Anim. Genet.">
        <title>Multiple reference genome sequences of hot pepper reveal the massive evolution of plant disease resistance genes by retroduplication.</title>
        <authorList>
            <person name="Kim S."/>
            <person name="Park J."/>
            <person name="Yeom S.-I."/>
            <person name="Kim Y.-M."/>
            <person name="Seo E."/>
            <person name="Kim K.-T."/>
            <person name="Kim M.-S."/>
            <person name="Lee J.M."/>
            <person name="Cheong K."/>
            <person name="Shin H.-S."/>
            <person name="Kim S.-B."/>
            <person name="Han K."/>
            <person name="Lee J."/>
            <person name="Park M."/>
            <person name="Lee H.-A."/>
            <person name="Lee H.-Y."/>
            <person name="Lee Y."/>
            <person name="Oh S."/>
            <person name="Lee J.H."/>
            <person name="Choi E."/>
            <person name="Choi E."/>
            <person name="Lee S.E."/>
            <person name="Jeon J."/>
            <person name="Kim H."/>
            <person name="Choi G."/>
            <person name="Song H."/>
            <person name="Lee J."/>
            <person name="Lee S.-C."/>
            <person name="Kwon J.-K."/>
            <person name="Lee H.-Y."/>
            <person name="Koo N."/>
            <person name="Hong Y."/>
            <person name="Kim R.W."/>
            <person name="Kang W.-H."/>
            <person name="Huh J.H."/>
            <person name="Kang B.-C."/>
            <person name="Yang T.-J."/>
            <person name="Lee Y.-H."/>
            <person name="Bennetzen J.L."/>
            <person name="Choi D."/>
        </authorList>
    </citation>
    <scope>NUCLEOTIDE SEQUENCE [LARGE SCALE GENOMIC DNA]</scope>
    <source>
        <strain evidence="23">cv. PBC81</strain>
    </source>
</reference>
<keyword evidence="14 20" id="KW-0472">Membrane</keyword>
<reference evidence="22 23" key="1">
    <citation type="journal article" date="2017" name="Genome Biol.">
        <title>New reference genome sequences of hot pepper reveal the massive evolution of plant disease-resistance genes by retroduplication.</title>
        <authorList>
            <person name="Kim S."/>
            <person name="Park J."/>
            <person name="Yeom S.I."/>
            <person name="Kim Y.M."/>
            <person name="Seo E."/>
            <person name="Kim K.T."/>
            <person name="Kim M.S."/>
            <person name="Lee J.M."/>
            <person name="Cheong K."/>
            <person name="Shin H.S."/>
            <person name="Kim S.B."/>
            <person name="Han K."/>
            <person name="Lee J."/>
            <person name="Park M."/>
            <person name="Lee H.A."/>
            <person name="Lee H.Y."/>
            <person name="Lee Y."/>
            <person name="Oh S."/>
            <person name="Lee J.H."/>
            <person name="Choi E."/>
            <person name="Choi E."/>
            <person name="Lee S.E."/>
            <person name="Jeon J."/>
            <person name="Kim H."/>
            <person name="Choi G."/>
            <person name="Song H."/>
            <person name="Lee J."/>
            <person name="Lee S.C."/>
            <person name="Kwon J.K."/>
            <person name="Lee H.Y."/>
            <person name="Koo N."/>
            <person name="Hong Y."/>
            <person name="Kim R.W."/>
            <person name="Kang W.H."/>
            <person name="Huh J.H."/>
            <person name="Kang B.C."/>
            <person name="Yang T.J."/>
            <person name="Lee Y.H."/>
            <person name="Bennetzen J.L."/>
            <person name="Choi D."/>
        </authorList>
    </citation>
    <scope>NUCLEOTIDE SEQUENCE [LARGE SCALE GENOMIC DNA]</scope>
    <source>
        <strain evidence="23">cv. PBC81</strain>
    </source>
</reference>
<keyword evidence="15" id="KW-0675">Receptor</keyword>
<evidence type="ECO:0000256" key="19">
    <source>
        <dbReference type="SAM" id="MobiDB-lite"/>
    </source>
</evidence>
<evidence type="ECO:0000256" key="1">
    <source>
        <dbReference type="ARBA" id="ARBA00004479"/>
    </source>
</evidence>
<dbReference type="GO" id="GO:0016020">
    <property type="term" value="C:membrane"/>
    <property type="evidence" value="ECO:0007669"/>
    <property type="project" value="UniProtKB-SubCell"/>
</dbReference>
<dbReference type="InterPro" id="IPR000719">
    <property type="entry name" value="Prot_kinase_dom"/>
</dbReference>
<comment type="caution">
    <text evidence="22">The sequence shown here is derived from an EMBL/GenBank/DDBJ whole genome shotgun (WGS) entry which is preliminary data.</text>
</comment>
<comment type="subcellular location">
    <subcellularLocation>
        <location evidence="1">Membrane</location>
        <topology evidence="1">Single-pass type I membrane protein</topology>
    </subcellularLocation>
</comment>
<keyword evidence="7 20" id="KW-0812">Transmembrane</keyword>
<evidence type="ECO:0000256" key="10">
    <source>
        <dbReference type="ARBA" id="ARBA00022741"/>
    </source>
</evidence>
<evidence type="ECO:0000256" key="12">
    <source>
        <dbReference type="ARBA" id="ARBA00022840"/>
    </source>
</evidence>
<dbReference type="GO" id="GO:0005524">
    <property type="term" value="F:ATP binding"/>
    <property type="evidence" value="ECO:0007669"/>
    <property type="project" value="UniProtKB-KW"/>
</dbReference>
<evidence type="ECO:0000256" key="11">
    <source>
        <dbReference type="ARBA" id="ARBA00022777"/>
    </source>
</evidence>
<dbReference type="FunFam" id="3.80.10.10:FF:000383">
    <property type="entry name" value="Leucine-rich repeat receptor protein kinase EMS1"/>
    <property type="match status" value="1"/>
</dbReference>
<comment type="catalytic activity">
    <reaction evidence="17">
        <text>L-threonyl-[protein] + ATP = O-phospho-L-threonyl-[protein] + ADP + H(+)</text>
        <dbReference type="Rhea" id="RHEA:46608"/>
        <dbReference type="Rhea" id="RHEA-COMP:11060"/>
        <dbReference type="Rhea" id="RHEA-COMP:11605"/>
        <dbReference type="ChEBI" id="CHEBI:15378"/>
        <dbReference type="ChEBI" id="CHEBI:30013"/>
        <dbReference type="ChEBI" id="CHEBI:30616"/>
        <dbReference type="ChEBI" id="CHEBI:61977"/>
        <dbReference type="ChEBI" id="CHEBI:456216"/>
        <dbReference type="EC" id="2.7.11.1"/>
    </reaction>
</comment>
<comment type="catalytic activity">
    <reaction evidence="18">
        <text>L-seryl-[protein] + ATP = O-phospho-L-seryl-[protein] + ADP + H(+)</text>
        <dbReference type="Rhea" id="RHEA:17989"/>
        <dbReference type="Rhea" id="RHEA-COMP:9863"/>
        <dbReference type="Rhea" id="RHEA-COMP:11604"/>
        <dbReference type="ChEBI" id="CHEBI:15378"/>
        <dbReference type="ChEBI" id="CHEBI:29999"/>
        <dbReference type="ChEBI" id="CHEBI:30616"/>
        <dbReference type="ChEBI" id="CHEBI:83421"/>
        <dbReference type="ChEBI" id="CHEBI:456216"/>
        <dbReference type="EC" id="2.7.11.1"/>
    </reaction>
</comment>
<evidence type="ECO:0000256" key="7">
    <source>
        <dbReference type="ARBA" id="ARBA00022692"/>
    </source>
</evidence>
<evidence type="ECO:0000256" key="15">
    <source>
        <dbReference type="ARBA" id="ARBA00023170"/>
    </source>
</evidence>
<dbReference type="PROSITE" id="PS50011">
    <property type="entry name" value="PROTEIN_KINASE_DOM"/>
    <property type="match status" value="1"/>
</dbReference>
<dbReference type="Gene3D" id="1.10.510.10">
    <property type="entry name" value="Transferase(Phosphotransferase) domain 1"/>
    <property type="match status" value="1"/>
</dbReference>
<feature type="region of interest" description="Disordered" evidence="19">
    <location>
        <begin position="978"/>
        <end position="1011"/>
    </location>
</feature>
<keyword evidence="11" id="KW-0418">Kinase</keyword>
<evidence type="ECO:0000256" key="3">
    <source>
        <dbReference type="ARBA" id="ARBA00022527"/>
    </source>
</evidence>
<dbReference type="OrthoDB" id="1938112at2759"/>
<evidence type="ECO:0000256" key="16">
    <source>
        <dbReference type="ARBA" id="ARBA00023180"/>
    </source>
</evidence>
<keyword evidence="3" id="KW-0723">Serine/threonine-protein kinase</keyword>
<dbReference type="FunFam" id="3.30.200.20:FF:000217">
    <property type="entry name" value="probable LRR receptor-like serine/threonine-protein kinase At1g53430"/>
    <property type="match status" value="1"/>
</dbReference>
<dbReference type="CDD" id="cd14066">
    <property type="entry name" value="STKc_IRAK"/>
    <property type="match status" value="1"/>
</dbReference>
<keyword evidence="9" id="KW-0677">Repeat</keyword>